<reference evidence="1" key="2">
    <citation type="journal article" date="2015" name="Data Brief">
        <title>Shoot transcriptome of the giant reed, Arundo donax.</title>
        <authorList>
            <person name="Barrero R.A."/>
            <person name="Guerrero F.D."/>
            <person name="Moolhuijzen P."/>
            <person name="Goolsby J.A."/>
            <person name="Tidwell J."/>
            <person name="Bellgard S.E."/>
            <person name="Bellgard M.I."/>
        </authorList>
    </citation>
    <scope>NUCLEOTIDE SEQUENCE</scope>
    <source>
        <tissue evidence="1">Shoot tissue taken approximately 20 cm above the soil surface</tissue>
    </source>
</reference>
<sequence>MFEFLDPDAAQVSATHFLMPRLERLYVEL</sequence>
<protein>
    <submittedName>
        <fullName evidence="1">Uncharacterized protein</fullName>
    </submittedName>
</protein>
<organism evidence="1">
    <name type="scientific">Arundo donax</name>
    <name type="common">Giant reed</name>
    <name type="synonym">Donax arundinaceus</name>
    <dbReference type="NCBI Taxonomy" id="35708"/>
    <lineage>
        <taxon>Eukaryota</taxon>
        <taxon>Viridiplantae</taxon>
        <taxon>Streptophyta</taxon>
        <taxon>Embryophyta</taxon>
        <taxon>Tracheophyta</taxon>
        <taxon>Spermatophyta</taxon>
        <taxon>Magnoliopsida</taxon>
        <taxon>Liliopsida</taxon>
        <taxon>Poales</taxon>
        <taxon>Poaceae</taxon>
        <taxon>PACMAD clade</taxon>
        <taxon>Arundinoideae</taxon>
        <taxon>Arundineae</taxon>
        <taxon>Arundo</taxon>
    </lineage>
</organism>
<proteinExistence type="predicted"/>
<reference evidence="1" key="1">
    <citation type="submission" date="2014-09" db="EMBL/GenBank/DDBJ databases">
        <authorList>
            <person name="Magalhaes I.L.F."/>
            <person name="Oliveira U."/>
            <person name="Santos F.R."/>
            <person name="Vidigal T.H.D.A."/>
            <person name="Brescovit A.D."/>
            <person name="Santos A.J."/>
        </authorList>
    </citation>
    <scope>NUCLEOTIDE SEQUENCE</scope>
    <source>
        <tissue evidence="1">Shoot tissue taken approximately 20 cm above the soil surface</tissue>
    </source>
</reference>
<accession>A0A0A8Z9B2</accession>
<dbReference type="AlphaFoldDB" id="A0A0A8Z9B2"/>
<dbReference type="EMBL" id="GBRH01263627">
    <property type="protein sequence ID" value="JAD34268.1"/>
    <property type="molecule type" value="Transcribed_RNA"/>
</dbReference>
<evidence type="ECO:0000313" key="1">
    <source>
        <dbReference type="EMBL" id="JAD34268.1"/>
    </source>
</evidence>
<name>A0A0A8Z9B2_ARUDO</name>